<evidence type="ECO:0000313" key="2">
    <source>
        <dbReference type="EMBL" id="KAK4310583.1"/>
    </source>
</evidence>
<protein>
    <submittedName>
        <fullName evidence="2">Uncharacterized protein</fullName>
    </submittedName>
</protein>
<accession>A0AAE1PM44</accession>
<reference evidence="2" key="1">
    <citation type="submission" date="2023-11" db="EMBL/GenBank/DDBJ databases">
        <title>Genome assemblies of two species of porcelain crab, Petrolisthes cinctipes and Petrolisthes manimaculis (Anomura: Porcellanidae).</title>
        <authorList>
            <person name="Angst P."/>
        </authorList>
    </citation>
    <scope>NUCLEOTIDE SEQUENCE</scope>
    <source>
        <strain evidence="2">PB745_02</strain>
        <tissue evidence="2">Gill</tissue>
    </source>
</reference>
<proteinExistence type="predicted"/>
<evidence type="ECO:0000313" key="3">
    <source>
        <dbReference type="Proteomes" id="UP001292094"/>
    </source>
</evidence>
<feature type="compositionally biased region" description="Basic and acidic residues" evidence="1">
    <location>
        <begin position="49"/>
        <end position="64"/>
    </location>
</feature>
<organism evidence="2 3">
    <name type="scientific">Petrolisthes manimaculis</name>
    <dbReference type="NCBI Taxonomy" id="1843537"/>
    <lineage>
        <taxon>Eukaryota</taxon>
        <taxon>Metazoa</taxon>
        <taxon>Ecdysozoa</taxon>
        <taxon>Arthropoda</taxon>
        <taxon>Crustacea</taxon>
        <taxon>Multicrustacea</taxon>
        <taxon>Malacostraca</taxon>
        <taxon>Eumalacostraca</taxon>
        <taxon>Eucarida</taxon>
        <taxon>Decapoda</taxon>
        <taxon>Pleocyemata</taxon>
        <taxon>Anomura</taxon>
        <taxon>Galatheoidea</taxon>
        <taxon>Porcellanidae</taxon>
        <taxon>Petrolisthes</taxon>
    </lineage>
</organism>
<gene>
    <name evidence="2" type="ORF">Pmani_017839</name>
</gene>
<name>A0AAE1PM44_9EUCA</name>
<feature type="compositionally biased region" description="Basic and acidic residues" evidence="1">
    <location>
        <begin position="16"/>
        <end position="31"/>
    </location>
</feature>
<comment type="caution">
    <text evidence="2">The sequence shown here is derived from an EMBL/GenBank/DDBJ whole genome shotgun (WGS) entry which is preliminary data.</text>
</comment>
<evidence type="ECO:0000256" key="1">
    <source>
        <dbReference type="SAM" id="MobiDB-lite"/>
    </source>
</evidence>
<feature type="compositionally biased region" description="Acidic residues" evidence="1">
    <location>
        <begin position="32"/>
        <end position="48"/>
    </location>
</feature>
<dbReference type="Proteomes" id="UP001292094">
    <property type="component" value="Unassembled WGS sequence"/>
</dbReference>
<feature type="non-terminal residue" evidence="2">
    <location>
        <position position="1"/>
    </location>
</feature>
<keyword evidence="3" id="KW-1185">Reference proteome</keyword>
<feature type="region of interest" description="Disordered" evidence="1">
    <location>
        <begin position="1"/>
        <end position="64"/>
    </location>
</feature>
<sequence>MSVNYRSELVKEEEEKEVKGMEEEKEVKEEVKEEEDEVKDEVKEEVEDEVKGMEEEKEVKGMVKDDEDEVKGMVKEVVKVEEGSYLVRRWSDDLDPKLPQTTLTQQTIRYASIQEDPPNDPWTPTHLSQLLNTPTSTCRRLASLGGRLWCGDCHTCLIDGNKYTCFDPDV</sequence>
<dbReference type="AlphaFoldDB" id="A0AAE1PM44"/>
<dbReference type="EMBL" id="JAWZYT010001619">
    <property type="protein sequence ID" value="KAK4310583.1"/>
    <property type="molecule type" value="Genomic_DNA"/>
</dbReference>